<dbReference type="Pfam" id="PF01965">
    <property type="entry name" value="DJ-1_PfpI"/>
    <property type="match status" value="2"/>
</dbReference>
<dbReference type="InterPro" id="IPR006287">
    <property type="entry name" value="DJ-1"/>
</dbReference>
<dbReference type="PANTHER" id="PTHR48094:SF7">
    <property type="entry name" value="PROTEIN DJ-1 HOMOLOG C"/>
    <property type="match status" value="1"/>
</dbReference>
<dbReference type="NCBIfam" id="TIGR01383">
    <property type="entry name" value="not_thiJ"/>
    <property type="match status" value="2"/>
</dbReference>
<dbReference type="Proteomes" id="UP000813463">
    <property type="component" value="Chromosome 4"/>
</dbReference>
<sequence>MERLSSLLAPKTCCFDRPHLNSHSNSMVCSAGFLPFVSSTFALPVCGGVSILRRSPTAAATVAEAIAVAVDDPAIHSTASPKKVLIPIGYGTEEMEAVILVYVLRQAGAHVTVASVEPQLEVEASGGVKFVADTSINSCTNQIFDLIVLPGGMPGSARLRDSEVLRSITSKHAEEKRLYGAICAAPAVTLQPWGLLKKKRITCHPAFMDKLSSFWAVKSNIQVSGELTTSRGPGTTFEFALSLVEQLSGESAAHEVKGLLLLSEDQSRKEFNEVEWLLDHPPHVLIPVANGSDEIEVVTIVDILRRAKVNAVVASVEKSLQILASHGTNIVADKLIDVAAESIYDLIVLPGGINGAKRLSKSKVLKKLLKEQESAGRIYGAICSSLTLLQRQGLLKGKRITDHPSLSDKLKPEVVAGAKVVIDGKLITSKGLSTATDFALAIVSKLFGHARARSVAEGLVFEFPRN</sequence>
<reference evidence="3" key="2">
    <citation type="submission" date="2025-08" db="UniProtKB">
        <authorList>
            <consortium name="RefSeq"/>
        </authorList>
    </citation>
    <scope>IDENTIFICATION</scope>
    <source>
        <tissue evidence="3">Leaf</tissue>
    </source>
</reference>
<evidence type="ECO:0000259" key="1">
    <source>
        <dbReference type="Pfam" id="PF01965"/>
    </source>
</evidence>
<keyword evidence="2" id="KW-1185">Reference proteome</keyword>
<accession>A0A9R0II15</accession>
<dbReference type="GO" id="GO:1903189">
    <property type="term" value="P:glyoxal metabolic process"/>
    <property type="evidence" value="ECO:0000318"/>
    <property type="project" value="GO_Central"/>
</dbReference>
<dbReference type="InterPro" id="IPR002818">
    <property type="entry name" value="DJ-1/PfpI"/>
</dbReference>
<dbReference type="SUPFAM" id="SSF52317">
    <property type="entry name" value="Class I glutamine amidotransferase-like"/>
    <property type="match status" value="2"/>
</dbReference>
<evidence type="ECO:0000313" key="2">
    <source>
        <dbReference type="Proteomes" id="UP000813463"/>
    </source>
</evidence>
<organism evidence="2 3">
    <name type="scientific">Spinacia oleracea</name>
    <name type="common">Spinach</name>
    <dbReference type="NCBI Taxonomy" id="3562"/>
    <lineage>
        <taxon>Eukaryota</taxon>
        <taxon>Viridiplantae</taxon>
        <taxon>Streptophyta</taxon>
        <taxon>Embryophyta</taxon>
        <taxon>Tracheophyta</taxon>
        <taxon>Spermatophyta</taxon>
        <taxon>Magnoliopsida</taxon>
        <taxon>eudicotyledons</taxon>
        <taxon>Gunneridae</taxon>
        <taxon>Pentapetalae</taxon>
        <taxon>Caryophyllales</taxon>
        <taxon>Chenopodiaceae</taxon>
        <taxon>Chenopodioideae</taxon>
        <taxon>Anserineae</taxon>
        <taxon>Spinacia</taxon>
    </lineage>
</organism>
<dbReference type="Gene3D" id="3.40.50.880">
    <property type="match status" value="2"/>
</dbReference>
<dbReference type="KEGG" id="soe:110789323"/>
<dbReference type="GO" id="GO:0005737">
    <property type="term" value="C:cytoplasm"/>
    <property type="evidence" value="ECO:0000318"/>
    <property type="project" value="GO_Central"/>
</dbReference>
<name>A0A9R0II15_SPIOL</name>
<proteinExistence type="predicted"/>
<feature type="domain" description="DJ-1/PfpI" evidence="1">
    <location>
        <begin position="82"/>
        <end position="246"/>
    </location>
</feature>
<dbReference type="PANTHER" id="PTHR48094">
    <property type="entry name" value="PROTEIN/NUCLEIC ACID DEGLYCASE DJ-1-RELATED"/>
    <property type="match status" value="1"/>
</dbReference>
<dbReference type="GeneID" id="110789323"/>
<protein>
    <submittedName>
        <fullName evidence="3">Protein DJ-1 homolog C</fullName>
    </submittedName>
</protein>
<reference evidence="2" key="1">
    <citation type="journal article" date="2021" name="Nat. Commun.">
        <title>Genomic analyses provide insights into spinach domestication and the genetic basis of agronomic traits.</title>
        <authorList>
            <person name="Cai X."/>
            <person name="Sun X."/>
            <person name="Xu C."/>
            <person name="Sun H."/>
            <person name="Wang X."/>
            <person name="Ge C."/>
            <person name="Zhang Z."/>
            <person name="Wang Q."/>
            <person name="Fei Z."/>
            <person name="Jiao C."/>
            <person name="Wang Q."/>
        </authorList>
    </citation>
    <scope>NUCLEOTIDE SEQUENCE [LARGE SCALE GENOMIC DNA]</scope>
    <source>
        <strain evidence="2">cv. Varoflay</strain>
    </source>
</reference>
<gene>
    <name evidence="3" type="primary">LOC110789323</name>
</gene>
<dbReference type="AlphaFoldDB" id="A0A9R0II15"/>
<dbReference type="RefSeq" id="XP_021849673.2">
    <property type="nucleotide sequence ID" value="XM_021993981.2"/>
</dbReference>
<dbReference type="InterPro" id="IPR029062">
    <property type="entry name" value="Class_I_gatase-like"/>
</dbReference>
<dbReference type="CDD" id="cd03135">
    <property type="entry name" value="GATase1_DJ-1"/>
    <property type="match status" value="2"/>
</dbReference>
<evidence type="ECO:0000313" key="3">
    <source>
        <dbReference type="RefSeq" id="XP_021849673.2"/>
    </source>
</evidence>
<dbReference type="InterPro" id="IPR050325">
    <property type="entry name" value="Prot/Nucl_acid_deglycase"/>
</dbReference>
<feature type="domain" description="DJ-1/PfpI" evidence="1">
    <location>
        <begin position="284"/>
        <end position="444"/>
    </location>
</feature>